<dbReference type="AlphaFoldDB" id="A0A2K1J3P7"/>
<evidence type="ECO:0000313" key="1">
    <source>
        <dbReference type="EMBL" id="PNR36159.1"/>
    </source>
</evidence>
<organism evidence="1">
    <name type="scientific">Physcomitrium patens</name>
    <name type="common">Spreading-leaved earth moss</name>
    <name type="synonym">Physcomitrella patens</name>
    <dbReference type="NCBI Taxonomy" id="3218"/>
    <lineage>
        <taxon>Eukaryota</taxon>
        <taxon>Viridiplantae</taxon>
        <taxon>Streptophyta</taxon>
        <taxon>Embryophyta</taxon>
        <taxon>Bryophyta</taxon>
        <taxon>Bryophytina</taxon>
        <taxon>Bryopsida</taxon>
        <taxon>Funariidae</taxon>
        <taxon>Funariales</taxon>
        <taxon>Funariaceae</taxon>
        <taxon>Physcomitrium</taxon>
    </lineage>
</organism>
<gene>
    <name evidence="1" type="ORF">PHYPA_022010</name>
</gene>
<reference evidence="1 3" key="2">
    <citation type="journal article" date="2018" name="Plant J.">
        <title>The Physcomitrella patens chromosome-scale assembly reveals moss genome structure and evolution.</title>
        <authorList>
            <person name="Lang D."/>
            <person name="Ullrich K.K."/>
            <person name="Murat F."/>
            <person name="Fuchs J."/>
            <person name="Jenkins J."/>
            <person name="Haas F.B."/>
            <person name="Piednoel M."/>
            <person name="Gundlach H."/>
            <person name="Van Bel M."/>
            <person name="Meyberg R."/>
            <person name="Vives C."/>
            <person name="Morata J."/>
            <person name="Symeonidi A."/>
            <person name="Hiss M."/>
            <person name="Muchero W."/>
            <person name="Kamisugi Y."/>
            <person name="Saleh O."/>
            <person name="Blanc G."/>
            <person name="Decker E.L."/>
            <person name="van Gessel N."/>
            <person name="Grimwood J."/>
            <person name="Hayes R.D."/>
            <person name="Graham S.W."/>
            <person name="Gunter L.E."/>
            <person name="McDaniel S.F."/>
            <person name="Hoernstein S.N.W."/>
            <person name="Larsson A."/>
            <person name="Li F.W."/>
            <person name="Perroud P.F."/>
            <person name="Phillips J."/>
            <person name="Ranjan P."/>
            <person name="Rokshar D.S."/>
            <person name="Rothfels C.J."/>
            <person name="Schneider L."/>
            <person name="Shu S."/>
            <person name="Stevenson D.W."/>
            <person name="Thummler F."/>
            <person name="Tillich M."/>
            <person name="Villarreal Aguilar J.C."/>
            <person name="Widiez T."/>
            <person name="Wong G.K."/>
            <person name="Wymore A."/>
            <person name="Zhang Y."/>
            <person name="Zimmer A.D."/>
            <person name="Quatrano R.S."/>
            <person name="Mayer K.F.X."/>
            <person name="Goodstein D."/>
            <person name="Casacuberta J.M."/>
            <person name="Vandepoele K."/>
            <person name="Reski R."/>
            <person name="Cuming A.C."/>
            <person name="Tuskan G.A."/>
            <person name="Maumus F."/>
            <person name="Salse J."/>
            <person name="Schmutz J."/>
            <person name="Rensing S.A."/>
        </authorList>
    </citation>
    <scope>NUCLEOTIDE SEQUENCE [LARGE SCALE GENOMIC DNA]</scope>
    <source>
        <strain evidence="2 3">cv. Gransden 2004</strain>
    </source>
</reference>
<sequence length="75" mass="8362">MLQHNNAFIQDQGTFIMSTLALILTAKAEAVVYLVATLFASLVDGISTIVIQCDCNNNTNNENIPKVLFHDFYRL</sequence>
<proteinExistence type="predicted"/>
<evidence type="ECO:0000313" key="2">
    <source>
        <dbReference type="EnsemblPlants" id="Pp3c17_13261V3.1"/>
    </source>
</evidence>
<evidence type="ECO:0000313" key="3">
    <source>
        <dbReference type="Proteomes" id="UP000006727"/>
    </source>
</evidence>
<accession>A0A2K1J3P7</accession>
<dbReference type="Gramene" id="Pp3c17_13261V3.1">
    <property type="protein sequence ID" value="Pp3c17_13261V3.1"/>
    <property type="gene ID" value="Pp3c17_13261"/>
</dbReference>
<dbReference type="EMBL" id="ABEU02000017">
    <property type="protein sequence ID" value="PNR36159.1"/>
    <property type="molecule type" value="Genomic_DNA"/>
</dbReference>
<dbReference type="EnsemblPlants" id="Pp3c17_13261V3.1">
    <property type="protein sequence ID" value="Pp3c17_13261V3.1"/>
    <property type="gene ID" value="Pp3c17_13261"/>
</dbReference>
<dbReference type="Proteomes" id="UP000006727">
    <property type="component" value="Chromosome 17"/>
</dbReference>
<protein>
    <submittedName>
        <fullName evidence="1 2">Uncharacterized protein</fullName>
    </submittedName>
</protein>
<reference evidence="1 3" key="1">
    <citation type="journal article" date="2008" name="Science">
        <title>The Physcomitrella genome reveals evolutionary insights into the conquest of land by plants.</title>
        <authorList>
            <person name="Rensing S."/>
            <person name="Lang D."/>
            <person name="Zimmer A."/>
            <person name="Terry A."/>
            <person name="Salamov A."/>
            <person name="Shapiro H."/>
            <person name="Nishiyama T."/>
            <person name="Perroud P.-F."/>
            <person name="Lindquist E."/>
            <person name="Kamisugi Y."/>
            <person name="Tanahashi T."/>
            <person name="Sakakibara K."/>
            <person name="Fujita T."/>
            <person name="Oishi K."/>
            <person name="Shin-I T."/>
            <person name="Kuroki Y."/>
            <person name="Toyoda A."/>
            <person name="Suzuki Y."/>
            <person name="Hashimoto A."/>
            <person name="Yamaguchi K."/>
            <person name="Sugano A."/>
            <person name="Kohara Y."/>
            <person name="Fujiyama A."/>
            <person name="Anterola A."/>
            <person name="Aoki S."/>
            <person name="Ashton N."/>
            <person name="Barbazuk W.B."/>
            <person name="Barker E."/>
            <person name="Bennetzen J."/>
            <person name="Bezanilla M."/>
            <person name="Blankenship R."/>
            <person name="Cho S.H."/>
            <person name="Dutcher S."/>
            <person name="Estelle M."/>
            <person name="Fawcett J.A."/>
            <person name="Gundlach H."/>
            <person name="Hanada K."/>
            <person name="Heyl A."/>
            <person name="Hicks K.A."/>
            <person name="Hugh J."/>
            <person name="Lohr M."/>
            <person name="Mayer K."/>
            <person name="Melkozernov A."/>
            <person name="Murata T."/>
            <person name="Nelson D."/>
            <person name="Pils B."/>
            <person name="Prigge M."/>
            <person name="Reiss B."/>
            <person name="Renner T."/>
            <person name="Rombauts S."/>
            <person name="Rushton P."/>
            <person name="Sanderfoot A."/>
            <person name="Schween G."/>
            <person name="Shiu S.-H."/>
            <person name="Stueber K."/>
            <person name="Theodoulou F.L."/>
            <person name="Tu H."/>
            <person name="Van de Peer Y."/>
            <person name="Verrier P.J."/>
            <person name="Waters E."/>
            <person name="Wood A."/>
            <person name="Yang L."/>
            <person name="Cove D."/>
            <person name="Cuming A."/>
            <person name="Hasebe M."/>
            <person name="Lucas S."/>
            <person name="Mishler D.B."/>
            <person name="Reski R."/>
            <person name="Grigoriev I."/>
            <person name="Quatrano R.S."/>
            <person name="Boore J.L."/>
        </authorList>
    </citation>
    <scope>NUCLEOTIDE SEQUENCE [LARGE SCALE GENOMIC DNA]</scope>
    <source>
        <strain evidence="2 3">cv. Gransden 2004</strain>
    </source>
</reference>
<reference evidence="2" key="3">
    <citation type="submission" date="2020-12" db="UniProtKB">
        <authorList>
            <consortium name="EnsemblPlants"/>
        </authorList>
    </citation>
    <scope>IDENTIFICATION</scope>
</reference>
<keyword evidence="3" id="KW-1185">Reference proteome</keyword>
<name>A0A2K1J3P7_PHYPA</name>
<dbReference type="InParanoid" id="A0A2K1J3P7"/>